<reference evidence="1 2" key="1">
    <citation type="journal article" date="2014" name="Int. J. Syst. Evol. Microbiol.">
        <title>Arthrobacter pityocampae sp. nov., isolated from Thaumetopoea pityocampa (Lep., Thaumetopoeidae).</title>
        <authorList>
            <person name="Ince I.A."/>
            <person name="Demirbag Z."/>
            <person name="Kati H."/>
        </authorList>
    </citation>
    <scope>NUCLEOTIDE SEQUENCE [LARGE SCALE GENOMIC DNA]</scope>
    <source>
        <strain evidence="1 2">Tp2</strain>
    </source>
</reference>
<evidence type="ECO:0000313" key="2">
    <source>
        <dbReference type="Proteomes" id="UP000239297"/>
    </source>
</evidence>
<accession>A0A2S5IVY9</accession>
<proteinExistence type="predicted"/>
<organism evidence="1 2">
    <name type="scientific">Arthrobacter pityocampae</name>
    <dbReference type="NCBI Taxonomy" id="547334"/>
    <lineage>
        <taxon>Bacteria</taxon>
        <taxon>Bacillati</taxon>
        <taxon>Actinomycetota</taxon>
        <taxon>Actinomycetes</taxon>
        <taxon>Micrococcales</taxon>
        <taxon>Micrococcaceae</taxon>
        <taxon>Arthrobacter</taxon>
    </lineage>
</organism>
<protein>
    <recommendedName>
        <fullName evidence="3">DNA modification methylase</fullName>
    </recommendedName>
</protein>
<gene>
    <name evidence="1" type="ORF">C4K88_13540</name>
</gene>
<dbReference type="RefSeq" id="WP_104122135.1">
    <property type="nucleotide sequence ID" value="NZ_PRKW01000005.1"/>
</dbReference>
<dbReference type="EMBL" id="PRKW01000005">
    <property type="protein sequence ID" value="PPB48733.1"/>
    <property type="molecule type" value="Genomic_DNA"/>
</dbReference>
<comment type="caution">
    <text evidence="1">The sequence shown here is derived from an EMBL/GenBank/DDBJ whole genome shotgun (WGS) entry which is preliminary data.</text>
</comment>
<dbReference type="OrthoDB" id="3267550at2"/>
<keyword evidence="2" id="KW-1185">Reference proteome</keyword>
<evidence type="ECO:0008006" key="3">
    <source>
        <dbReference type="Google" id="ProtNLM"/>
    </source>
</evidence>
<name>A0A2S5IVY9_9MICC</name>
<sequence>MTGCSAPEETRDAIANGEDGQVGVVKLRSMLVVSAEEGEAGRLLGTLDNESSAAVEVVIGDSDDQVAVTAPANGQYPLDTSEEILSTVEEPPGALTQLTLATPSESATLDVPMLDGTLDQYEAYLPD</sequence>
<dbReference type="AlphaFoldDB" id="A0A2S5IVY9"/>
<evidence type="ECO:0000313" key="1">
    <source>
        <dbReference type="EMBL" id="PPB48733.1"/>
    </source>
</evidence>
<dbReference type="Proteomes" id="UP000239297">
    <property type="component" value="Unassembled WGS sequence"/>
</dbReference>